<dbReference type="EMBL" id="JAVDXV010000002">
    <property type="protein sequence ID" value="MDR7331901.1"/>
    <property type="molecule type" value="Genomic_DNA"/>
</dbReference>
<gene>
    <name evidence="9" type="ORF">J2X21_001027</name>
</gene>
<organism evidence="9 10">
    <name type="scientific">Roseateles asaccharophilus</name>
    <dbReference type="NCBI Taxonomy" id="582607"/>
    <lineage>
        <taxon>Bacteria</taxon>
        <taxon>Pseudomonadati</taxon>
        <taxon>Pseudomonadota</taxon>
        <taxon>Betaproteobacteria</taxon>
        <taxon>Burkholderiales</taxon>
        <taxon>Sphaerotilaceae</taxon>
        <taxon>Roseateles</taxon>
    </lineage>
</organism>
<keyword evidence="3" id="KW-0808">Transferase</keyword>
<dbReference type="InterPro" id="IPR001173">
    <property type="entry name" value="Glyco_trans_2-like"/>
</dbReference>
<evidence type="ECO:0000313" key="10">
    <source>
        <dbReference type="Proteomes" id="UP001180825"/>
    </source>
</evidence>
<accession>A0ABU2A3Y7</accession>
<feature type="transmembrane region" description="Helical" evidence="7">
    <location>
        <begin position="245"/>
        <end position="265"/>
    </location>
</feature>
<keyword evidence="2" id="KW-0328">Glycosyltransferase</keyword>
<dbReference type="CDD" id="cd04187">
    <property type="entry name" value="DPM1_like_bac"/>
    <property type="match status" value="1"/>
</dbReference>
<dbReference type="Gene3D" id="3.90.550.10">
    <property type="entry name" value="Spore Coat Polysaccharide Biosynthesis Protein SpsA, Chain A"/>
    <property type="match status" value="1"/>
</dbReference>
<evidence type="ECO:0000259" key="8">
    <source>
        <dbReference type="Pfam" id="PF00535"/>
    </source>
</evidence>
<proteinExistence type="predicted"/>
<dbReference type="Pfam" id="PF00535">
    <property type="entry name" value="Glycos_transf_2"/>
    <property type="match status" value="1"/>
</dbReference>
<keyword evidence="5 7" id="KW-1133">Transmembrane helix</keyword>
<dbReference type="Proteomes" id="UP001180825">
    <property type="component" value="Unassembled WGS sequence"/>
</dbReference>
<dbReference type="InterPro" id="IPR050256">
    <property type="entry name" value="Glycosyltransferase_2"/>
</dbReference>
<comment type="subcellular location">
    <subcellularLocation>
        <location evidence="1">Membrane</location>
        <topology evidence="1">Multi-pass membrane protein</topology>
    </subcellularLocation>
</comment>
<protein>
    <submittedName>
        <fullName evidence="9">Glycosyltransferase involved in cell wall biosynthesis</fullName>
    </submittedName>
</protein>
<keyword evidence="10" id="KW-1185">Reference proteome</keyword>
<evidence type="ECO:0000256" key="1">
    <source>
        <dbReference type="ARBA" id="ARBA00004141"/>
    </source>
</evidence>
<reference evidence="9 10" key="1">
    <citation type="submission" date="2023-07" db="EMBL/GenBank/DDBJ databases">
        <title>Sorghum-associated microbial communities from plants grown in Nebraska, USA.</title>
        <authorList>
            <person name="Schachtman D."/>
        </authorList>
    </citation>
    <scope>NUCLEOTIDE SEQUENCE [LARGE SCALE GENOMIC DNA]</scope>
    <source>
        <strain evidence="9 10">BE316</strain>
    </source>
</reference>
<keyword evidence="6 7" id="KW-0472">Membrane</keyword>
<dbReference type="PANTHER" id="PTHR48090:SF1">
    <property type="entry name" value="PROPHAGE BACTOPRENOL GLUCOSYL TRANSFERASE HOMOLOG"/>
    <property type="match status" value="1"/>
</dbReference>
<evidence type="ECO:0000256" key="7">
    <source>
        <dbReference type="SAM" id="Phobius"/>
    </source>
</evidence>
<evidence type="ECO:0000256" key="4">
    <source>
        <dbReference type="ARBA" id="ARBA00022692"/>
    </source>
</evidence>
<evidence type="ECO:0000256" key="3">
    <source>
        <dbReference type="ARBA" id="ARBA00022679"/>
    </source>
</evidence>
<evidence type="ECO:0000256" key="2">
    <source>
        <dbReference type="ARBA" id="ARBA00022676"/>
    </source>
</evidence>
<comment type="caution">
    <text evidence="9">The sequence shown here is derived from an EMBL/GenBank/DDBJ whole genome shotgun (WGS) entry which is preliminary data.</text>
</comment>
<sequence length="333" mass="37107">MNMRTWPPAPERTCLLSIVLPLFNEEAVLPMLHQRLLAAVADVAGAVEIVYVDDGSSDGSPEILKRLRAGCSMVSVLRFSRNFGKEQAITAGLQIARGAAVIVMDSDLQHPPEMIPAMLQAWRDGADVVNMRRRSRADESWLKRQAARGFYRAINRLSDMPIPEDVGDFRLFSRRAVDALNQLQERNRFMKGLFAWIGYRQVTLDFDCGERAAGYSKWRFRQLWQFAIEGITAFSVAPLKVATKVGLTCALLSFALGLSFFVRALAFGDPVPGFPTLIVVVLMLGGLQMLAIGVLGEYIGRLSLESKRRPLFLIESYEPATAYVPLLQPVSER</sequence>
<evidence type="ECO:0000313" key="9">
    <source>
        <dbReference type="EMBL" id="MDR7331901.1"/>
    </source>
</evidence>
<name>A0ABU2A3Y7_9BURK</name>
<feature type="transmembrane region" description="Helical" evidence="7">
    <location>
        <begin position="277"/>
        <end position="299"/>
    </location>
</feature>
<evidence type="ECO:0000256" key="5">
    <source>
        <dbReference type="ARBA" id="ARBA00022989"/>
    </source>
</evidence>
<evidence type="ECO:0000256" key="6">
    <source>
        <dbReference type="ARBA" id="ARBA00023136"/>
    </source>
</evidence>
<dbReference type="PANTHER" id="PTHR48090">
    <property type="entry name" value="UNDECAPRENYL-PHOSPHATE 4-DEOXY-4-FORMAMIDO-L-ARABINOSE TRANSFERASE-RELATED"/>
    <property type="match status" value="1"/>
</dbReference>
<keyword evidence="4 7" id="KW-0812">Transmembrane</keyword>
<dbReference type="SUPFAM" id="SSF53448">
    <property type="entry name" value="Nucleotide-diphospho-sugar transferases"/>
    <property type="match status" value="1"/>
</dbReference>
<feature type="domain" description="Glycosyltransferase 2-like" evidence="8">
    <location>
        <begin position="17"/>
        <end position="178"/>
    </location>
</feature>
<dbReference type="RefSeq" id="WP_310325734.1">
    <property type="nucleotide sequence ID" value="NZ_JAVDXV010000002.1"/>
</dbReference>
<dbReference type="InterPro" id="IPR029044">
    <property type="entry name" value="Nucleotide-diphossugar_trans"/>
</dbReference>